<gene>
    <name evidence="2" type="ORF">FB561_3816</name>
</gene>
<dbReference type="PANTHER" id="PTHR31527">
    <property type="entry name" value="RE64534P"/>
    <property type="match status" value="1"/>
</dbReference>
<organism evidence="2 3">
    <name type="scientific">Kribbella amoyensis</name>
    <dbReference type="NCBI Taxonomy" id="996641"/>
    <lineage>
        <taxon>Bacteria</taxon>
        <taxon>Bacillati</taxon>
        <taxon>Actinomycetota</taxon>
        <taxon>Actinomycetes</taxon>
        <taxon>Propionibacteriales</taxon>
        <taxon>Kribbellaceae</taxon>
        <taxon>Kribbella</taxon>
    </lineage>
</organism>
<dbReference type="AlphaFoldDB" id="A0A561BUV7"/>
<comment type="caution">
    <text evidence="2">The sequence shown here is derived from an EMBL/GenBank/DDBJ whole genome shotgun (WGS) entry which is preliminary data.</text>
</comment>
<dbReference type="EMBL" id="VIVK01000001">
    <property type="protein sequence ID" value="TWD82676.1"/>
    <property type="molecule type" value="Genomic_DNA"/>
</dbReference>
<dbReference type="PANTHER" id="PTHR31527:SF0">
    <property type="entry name" value="RE64534P"/>
    <property type="match status" value="1"/>
</dbReference>
<feature type="domain" description="DUF1989" evidence="1">
    <location>
        <begin position="11"/>
        <end position="178"/>
    </location>
</feature>
<protein>
    <recommendedName>
        <fullName evidence="1">DUF1989 domain-containing protein</fullName>
    </recommendedName>
</protein>
<accession>A0A561BUV7</accession>
<sequence length="207" mass="21488">MSIVAEDRVMVPARSGRAVRLPAGDRIRVVDLAGGQVGDLFAFADPTSGQTELTEYLSAAHTRAQTERVFPAVGDDLVTDQRRPILTLVADGSPGRHDMLIAACDATRYAGLGVPGHPSCAQNLADALADLGLSAAVVPQPVNVFMNVPVDPDGGLSWLPAPTDPGDSITFEAAIDCVVVVSACPQDLTGINGDGPTDLALDLLRSH</sequence>
<dbReference type="OrthoDB" id="9772660at2"/>
<reference evidence="2 3" key="1">
    <citation type="submission" date="2019-06" db="EMBL/GenBank/DDBJ databases">
        <title>Sequencing the genomes of 1000 actinobacteria strains.</title>
        <authorList>
            <person name="Klenk H.-P."/>
        </authorList>
    </citation>
    <scope>NUCLEOTIDE SEQUENCE [LARGE SCALE GENOMIC DNA]</scope>
    <source>
        <strain evidence="2 3">DSM 24683</strain>
    </source>
</reference>
<dbReference type="Proteomes" id="UP000318380">
    <property type="component" value="Unassembled WGS sequence"/>
</dbReference>
<evidence type="ECO:0000313" key="3">
    <source>
        <dbReference type="Proteomes" id="UP000318380"/>
    </source>
</evidence>
<evidence type="ECO:0000259" key="1">
    <source>
        <dbReference type="Pfam" id="PF09347"/>
    </source>
</evidence>
<evidence type="ECO:0000313" key="2">
    <source>
        <dbReference type="EMBL" id="TWD82676.1"/>
    </source>
</evidence>
<keyword evidence="3" id="KW-1185">Reference proteome</keyword>
<dbReference type="RefSeq" id="WP_145808437.1">
    <property type="nucleotide sequence ID" value="NZ_VIVK01000001.1"/>
</dbReference>
<name>A0A561BUV7_9ACTN</name>
<dbReference type="Pfam" id="PF09347">
    <property type="entry name" value="DUF1989"/>
    <property type="match status" value="1"/>
</dbReference>
<dbReference type="InterPro" id="IPR018959">
    <property type="entry name" value="DUF1989"/>
</dbReference>
<proteinExistence type="predicted"/>